<keyword evidence="2" id="KW-1185">Reference proteome</keyword>
<dbReference type="Proteomes" id="UP001589619">
    <property type="component" value="Unassembled WGS sequence"/>
</dbReference>
<reference evidence="1 2" key="1">
    <citation type="submission" date="2024-09" db="EMBL/GenBank/DDBJ databases">
        <authorList>
            <person name="Sun Q."/>
            <person name="Mori K."/>
        </authorList>
    </citation>
    <scope>NUCLEOTIDE SEQUENCE [LARGE SCALE GENOMIC DNA]</scope>
    <source>
        <strain evidence="1 2">JCM 12520</strain>
    </source>
</reference>
<dbReference type="RefSeq" id="WP_344906456.1">
    <property type="nucleotide sequence ID" value="NZ_BAAAYO010000004.1"/>
</dbReference>
<proteinExistence type="predicted"/>
<sequence length="99" mass="11821">MSFPVIGEWIFFKHNNTSERAIRRKEGYTSICVERKKMEVIIIKQEVMYFLKQNQGQSFDVREIAEGIKKDQIDVLRALNELVTERKVEMSTFNRYQSK</sequence>
<organism evidence="1 2">
    <name type="scientific">Paenibacillus hodogayensis</name>
    <dbReference type="NCBI Taxonomy" id="279208"/>
    <lineage>
        <taxon>Bacteria</taxon>
        <taxon>Bacillati</taxon>
        <taxon>Bacillota</taxon>
        <taxon>Bacilli</taxon>
        <taxon>Bacillales</taxon>
        <taxon>Paenibacillaceae</taxon>
        <taxon>Paenibacillus</taxon>
    </lineage>
</organism>
<gene>
    <name evidence="1" type="ORF">ACFFNY_34510</name>
</gene>
<evidence type="ECO:0000313" key="1">
    <source>
        <dbReference type="EMBL" id="MFB9756707.1"/>
    </source>
</evidence>
<evidence type="ECO:0008006" key="3">
    <source>
        <dbReference type="Google" id="ProtNLM"/>
    </source>
</evidence>
<accession>A0ABV5W7Z2</accession>
<protein>
    <recommendedName>
        <fullName evidence="3">Replication protein A C-terminal domain-containing protein</fullName>
    </recommendedName>
</protein>
<evidence type="ECO:0000313" key="2">
    <source>
        <dbReference type="Proteomes" id="UP001589619"/>
    </source>
</evidence>
<dbReference type="EMBL" id="JBHMAG010000027">
    <property type="protein sequence ID" value="MFB9756707.1"/>
    <property type="molecule type" value="Genomic_DNA"/>
</dbReference>
<comment type="caution">
    <text evidence="1">The sequence shown here is derived from an EMBL/GenBank/DDBJ whole genome shotgun (WGS) entry which is preliminary data.</text>
</comment>
<name>A0ABV5W7Z2_9BACL</name>